<evidence type="ECO:0000256" key="1">
    <source>
        <dbReference type="ARBA" id="ARBA00008455"/>
    </source>
</evidence>
<dbReference type="EMBL" id="QUNO01000023">
    <property type="protein sequence ID" value="REH30736.1"/>
    <property type="molecule type" value="Genomic_DNA"/>
</dbReference>
<dbReference type="OrthoDB" id="5289073at2"/>
<evidence type="ECO:0000313" key="4">
    <source>
        <dbReference type="EMBL" id="REH30736.1"/>
    </source>
</evidence>
<keyword evidence="4" id="KW-0645">Protease</keyword>
<keyword evidence="5" id="KW-1185">Reference proteome</keyword>
<evidence type="ECO:0000313" key="5">
    <source>
        <dbReference type="Proteomes" id="UP000256269"/>
    </source>
</evidence>
<dbReference type="SUPFAM" id="SSF54001">
    <property type="entry name" value="Cysteine proteinases"/>
    <property type="match status" value="1"/>
</dbReference>
<feature type="domain" description="Peptidase C1A papain C-terminal" evidence="3">
    <location>
        <begin position="61"/>
        <end position="276"/>
    </location>
</feature>
<feature type="signal peptide" evidence="2">
    <location>
        <begin position="1"/>
        <end position="22"/>
    </location>
</feature>
<dbReference type="InterPro" id="IPR013128">
    <property type="entry name" value="Peptidase_C1A"/>
</dbReference>
<reference evidence="4 5" key="1">
    <citation type="submission" date="2018-08" db="EMBL/GenBank/DDBJ databases">
        <title>Genomic Encyclopedia of Archaeal and Bacterial Type Strains, Phase II (KMG-II): from individual species to whole genera.</title>
        <authorList>
            <person name="Goeker M."/>
        </authorList>
    </citation>
    <scope>NUCLEOTIDE SEQUENCE [LARGE SCALE GENOMIC DNA]</scope>
    <source>
        <strain evidence="4 5">DSM 45791</strain>
    </source>
</reference>
<dbReference type="Pfam" id="PF00112">
    <property type="entry name" value="Peptidase_C1"/>
    <property type="match status" value="1"/>
</dbReference>
<evidence type="ECO:0000259" key="3">
    <source>
        <dbReference type="SMART" id="SM00645"/>
    </source>
</evidence>
<feature type="chain" id="PRO_5017625732" evidence="2">
    <location>
        <begin position="23"/>
        <end position="279"/>
    </location>
</feature>
<gene>
    <name evidence="4" type="ORF">BCF44_12395</name>
</gene>
<dbReference type="CDD" id="cd02619">
    <property type="entry name" value="Peptidase_C1"/>
    <property type="match status" value="1"/>
</dbReference>
<dbReference type="InterPro" id="IPR000668">
    <property type="entry name" value="Peptidase_C1A_C"/>
</dbReference>
<dbReference type="RefSeq" id="WP_116181076.1">
    <property type="nucleotide sequence ID" value="NZ_CP144375.1"/>
</dbReference>
<dbReference type="PANTHER" id="PTHR12411">
    <property type="entry name" value="CYSTEINE PROTEASE FAMILY C1-RELATED"/>
    <property type="match status" value="1"/>
</dbReference>
<dbReference type="SMART" id="SM00645">
    <property type="entry name" value="Pept_C1"/>
    <property type="match status" value="1"/>
</dbReference>
<evidence type="ECO:0000256" key="2">
    <source>
        <dbReference type="SAM" id="SignalP"/>
    </source>
</evidence>
<sequence>MSNTLSRVAIALVAAGAVGAMAAPIATAAPAHPLHRANGALLSQHRATHREALAEHAAPRVPASASLEQYTVSPGDQGQVGSCVSWAIDFTAMSILENEQGISGHPQAPMYTYAQLARGNDQGSTPSDTFDILTSQGVDTMSDYWQGNFDYTTQPDAGERANAANWKLSGYTPISTGNGIKAGVEQAIASGLPVAISIPVYRSFEDISQQQATDYSYYPSQGDQYMGGHEITIIGYDSNGVRVQNSWGTSWGDSGFINLSWNYLANQVEEANAVGKLVQ</sequence>
<proteinExistence type="inferred from homology"/>
<keyword evidence="2" id="KW-0732">Signal</keyword>
<dbReference type="InterPro" id="IPR038765">
    <property type="entry name" value="Papain-like_cys_pep_sf"/>
</dbReference>
<dbReference type="GO" id="GO:0008234">
    <property type="term" value="F:cysteine-type peptidase activity"/>
    <property type="evidence" value="ECO:0007669"/>
    <property type="project" value="InterPro"/>
</dbReference>
<keyword evidence="4" id="KW-0378">Hydrolase</keyword>
<dbReference type="GO" id="GO:0006508">
    <property type="term" value="P:proteolysis"/>
    <property type="evidence" value="ECO:0007669"/>
    <property type="project" value="UniProtKB-KW"/>
</dbReference>
<comment type="caution">
    <text evidence="4">The sequence shown here is derived from an EMBL/GenBank/DDBJ whole genome shotgun (WGS) entry which is preliminary data.</text>
</comment>
<dbReference type="Proteomes" id="UP000256269">
    <property type="component" value="Unassembled WGS sequence"/>
</dbReference>
<organism evidence="4 5">
    <name type="scientific">Kutzneria buriramensis</name>
    <dbReference type="NCBI Taxonomy" id="1045776"/>
    <lineage>
        <taxon>Bacteria</taxon>
        <taxon>Bacillati</taxon>
        <taxon>Actinomycetota</taxon>
        <taxon>Actinomycetes</taxon>
        <taxon>Pseudonocardiales</taxon>
        <taxon>Pseudonocardiaceae</taxon>
        <taxon>Kutzneria</taxon>
    </lineage>
</organism>
<dbReference type="Gene3D" id="3.90.70.10">
    <property type="entry name" value="Cysteine proteinases"/>
    <property type="match status" value="1"/>
</dbReference>
<accession>A0A3E0GXE4</accession>
<name>A0A3E0GXE4_9PSEU</name>
<protein>
    <submittedName>
        <fullName evidence="4">Papain like protease</fullName>
    </submittedName>
</protein>
<comment type="similarity">
    <text evidence="1">Belongs to the peptidase C1 family.</text>
</comment>
<dbReference type="AlphaFoldDB" id="A0A3E0GXE4"/>